<dbReference type="SUPFAM" id="SSF101912">
    <property type="entry name" value="Sema domain"/>
    <property type="match status" value="2"/>
</dbReference>
<evidence type="ECO:0000256" key="8">
    <source>
        <dbReference type="ARBA" id="ARBA00022989"/>
    </source>
</evidence>
<dbReference type="SUPFAM" id="SSF103575">
    <property type="entry name" value="Plexin repeat"/>
    <property type="match status" value="1"/>
</dbReference>
<dbReference type="InterPro" id="IPR031148">
    <property type="entry name" value="Plexin"/>
</dbReference>
<keyword evidence="9 15" id="KW-0472">Membrane</keyword>
<comment type="caution">
    <text evidence="17">The sequence shown here is derived from an EMBL/GenBank/DDBJ whole genome shotgun (WGS) entry which is preliminary data.</text>
</comment>
<feature type="transmembrane region" description="Helical" evidence="15">
    <location>
        <begin position="1677"/>
        <end position="1699"/>
    </location>
</feature>
<dbReference type="InterPro" id="IPR001627">
    <property type="entry name" value="Semap_dom"/>
</dbReference>
<evidence type="ECO:0000256" key="3">
    <source>
        <dbReference type="ARBA" id="ARBA00022475"/>
    </source>
</evidence>
<dbReference type="CDD" id="cd00603">
    <property type="entry name" value="IPT_PCSR"/>
    <property type="match status" value="1"/>
</dbReference>
<dbReference type="PROSITE" id="PS51004">
    <property type="entry name" value="SEMA"/>
    <property type="match status" value="1"/>
</dbReference>
<dbReference type="PANTHER" id="PTHR22625">
    <property type="entry name" value="PLEXIN"/>
    <property type="match status" value="1"/>
</dbReference>
<evidence type="ECO:0000313" key="17">
    <source>
        <dbReference type="EMBL" id="KAL3086625.1"/>
    </source>
</evidence>
<dbReference type="SUPFAM" id="SSF81296">
    <property type="entry name" value="E set domains"/>
    <property type="match status" value="3"/>
</dbReference>
<dbReference type="FunFam" id="2.60.40.10:FF:000203">
    <property type="entry name" value="Plexin B2"/>
    <property type="match status" value="1"/>
</dbReference>
<keyword evidence="12" id="KW-0325">Glycoprotein</keyword>
<dbReference type="SUPFAM" id="SSF48350">
    <property type="entry name" value="GTPase activation domain, GAP"/>
    <property type="match status" value="1"/>
</dbReference>
<dbReference type="Gene3D" id="3.10.20.90">
    <property type="entry name" value="Phosphatidylinositol 3-kinase Catalytic Subunit, Chain A, domain 1"/>
    <property type="match status" value="1"/>
</dbReference>
<keyword evidence="3" id="KW-1003">Cell membrane</keyword>
<dbReference type="Pfam" id="PF01437">
    <property type="entry name" value="PSI"/>
    <property type="match status" value="2"/>
</dbReference>
<keyword evidence="6" id="KW-0677">Repeat</keyword>
<dbReference type="CDD" id="cd11236">
    <property type="entry name" value="Sema_plexin_like"/>
    <property type="match status" value="1"/>
</dbReference>
<feature type="compositionally biased region" description="Basic and acidic residues" evidence="14">
    <location>
        <begin position="78"/>
        <end position="97"/>
    </location>
</feature>
<dbReference type="Proteomes" id="UP001620626">
    <property type="component" value="Unassembled WGS sequence"/>
</dbReference>
<reference evidence="17 18" key="1">
    <citation type="submission" date="2024-10" db="EMBL/GenBank/DDBJ databases">
        <authorList>
            <person name="Kim D."/>
        </authorList>
    </citation>
    <scope>NUCLEOTIDE SEQUENCE [LARGE SCALE GENOMIC DNA]</scope>
    <source>
        <strain evidence="17">BH-2024</strain>
    </source>
</reference>
<evidence type="ECO:0000256" key="11">
    <source>
        <dbReference type="ARBA" id="ARBA00023170"/>
    </source>
</evidence>
<keyword evidence="8 15" id="KW-1133">Transmembrane helix</keyword>
<sequence>MLLPPPSDCPCCSRFLDDSSVSELSSPSDSNIFDFSFSFTNFFASSSHRLSQRRRPSARREKADKRLKMGEISTRERQKWKWRRTGREMPTEAKAEATAKQWHSPQHSPISSPLLLFFITSLILFIVPSFSSTSALLFHREHLPPNQQQHPAILAVFRDTQEEGRETVQLQRMVMDRSTGRLYVGAMNRLYDLSPDGLAIREQAITGPRADSILCAASCSSPCSSVHYLRLFLPPLLLLLLLMLLFPSPEMLLPPPSDCPCCSRFLDDSSVSELSSPSDSNIFDFSFSFTNFFASSSHRLSQRRRPSARREKADKRLKMGEISTRERQKWKWRRTGREMPTEAKAEATAKQWHSPQHSPISSPLLLFFITSLILFIVPSFSSTSALLFHREHLPPNQQQHPAILAVFRDTQEEGRETVQLQRMVMDRSTGRLYVGAMNRLYDLSPDGLAIREQAITGPRADSILCADALSNCKEQLVPTNCHTKALVIYPEGNKLIECTSLYQGRCRTRNLSNIRRESDVRFSRPGLVANDALSSTAVFIGTGPVALGGAASVRPAGVDSLSPPAPRVLYVASTYVPAVQGPRDALDVPALASLTLEQQRLFEFTAQSISSGTFMKLDYRRMPFFKIDYVGGFEANGFAYFATRQPKYTPQPDPQPTISKLIRVCTQDPNFYSYTEAPLECEWGGNSYNLIQAIHVGHPGFDLAASRHLKPTDLVLFAAFSSGEGPERNVSRRDSAICAYSLRQIEAKFFENIRLCYNGNTRTNLPWFNSDKMCTATRYPDSEIMCGKDVNSYIGGEIPISARALLVDRTSQITALAVTSVQTATVAFVGTSDGVLHKALIEGEEGKSRIFNSVQLSPDGQPLLGDLELDEKNGLLYAMSAEAVYKVNVRLCAQSPDCHSCLRAGDPFCGWCLKPSACTTQEVCDADALNPRADWLNYKSGRCPFIRSVEPREQQITISRPLHVRIENAPPALAGQNGGTTAGSSELYCSFMFPNQQLVNVSALSRDTDQVVCASPTRPSLLPLVAAGQSSPQALADIARHGLLARLSVVQAADAAVLASTNFTFFDCQQLSSCSACASARFPCDWCALSARCVPNAEDVCQGETLVNSISRVGPSSRRGPEFCPHFTVPGGDQYLSSGKRRSVSVKAHNLHDQMGAFKCRYSLESSAGVVHEKLAQRQEDKIICEDMLFEFSGPGDGNGTVVARFDILWASSSDQNANQFHPLDNAQGMRMIIYKCAQLASNCGICLGLDERRFDCGWCDEETQCVPKDNCDKGDWLSRGPGVVCPNPHIDDFEPKKGPINGGTRITITGTNLGLSFADVRDAVRVASARCDVSEHEYEPSRRIVCHTRAPSTRQKQGQHVVVRLREDRNYTAVSSQTFTYTNPQIASFQPFRGPRNGGTDLTILGTDLDSGAQFNLSVGNVPCQLRQRTASMAVCRTGAAPMERPEHLLLNADGTQVRVESVHFQYTANPSIDRVPRPVSTVSGGIQLDVQGKGLDLLQRARMSVVHEGQTFWGARCEGVDEHLMVCRTPPLEMPTERRAQLSVERPLRLDFGFDLDGTLTGNLTADRGFPKLLVFPDPRLVPLPELLAIRPGGDLVLKGQNLNLAASPRDVRVSVGGLPCNVSALASNTLTCVLPAHLDDAHDDAVDVLVHIGDKIEKVGEASQRPRGQDPSEWLILAVAVAFLGVFLALALFVLYRRKSTSHNRQLRYLKAQMNSIEMRVAQECKEAFHELQTNINALAGSVPQGTSFIPFLPYADYAARILFPNYPGHTHPALCPLSVDQDRALAIESGLRQLHYLLQNRHFLVSFVRSIDANKYLLVKDRVYVGSLLMVILQEKMAYCTEVLKQLLKELIRRNADGKFHPKILFRRAESVAERMLSAWFAFLMYKFVRRFSGKPLYQLYWATKQQTEKGPQDAITMDARYSLSEEKLLRASLDFRELTLFILADCSSAICDTQVRVLDCDSISQVKMRCLDAKYRTTPYSERPLPSEVDLELRTATHRMLLQDLDGTSRCENGFWRYNTLAHYKVNKATLALVPHNATSSSYNLSLISDKSDKSSASGGLSAVRGAPTATTNSPVHRPGGFFAGGGGTGSSAGGHSREATDAGATLRAFHLVKPMTGGTERGMNMQDGQEKMVTEIYLTRLLTMKGTLQRFIEELLEAVFSVSSTPQCPFPPCIKYLFDFLDDQAHELGITDPEVVHAWKSNALPLRFWVNLIKNPDFIFDIQKPTKIEGSLNVVAQTLMDACSTQEQHLTKDSPSSKLLFANEMDKYRQWVQRYYATIANMEPISQSDMSMLLADESQEHSQEFMLYSALNELYTYVSQNKEMLFDELAQNEFALQQQLPGALQKLLDTIESPPESLAPLNGALLVDAYADSKARLVQPNAQLGNGRFY</sequence>
<keyword evidence="7" id="KW-0524">Neurogenesis</keyword>
<dbReference type="EMBL" id="JBICBT010001037">
    <property type="protein sequence ID" value="KAL3086625.1"/>
    <property type="molecule type" value="Genomic_DNA"/>
</dbReference>
<dbReference type="SMART" id="SM00429">
    <property type="entry name" value="IPT"/>
    <property type="match status" value="4"/>
</dbReference>
<dbReference type="Pfam" id="PF01403">
    <property type="entry name" value="Sema"/>
    <property type="match status" value="1"/>
</dbReference>
<evidence type="ECO:0000313" key="18">
    <source>
        <dbReference type="Proteomes" id="UP001620626"/>
    </source>
</evidence>
<dbReference type="InterPro" id="IPR016201">
    <property type="entry name" value="PSI"/>
</dbReference>
<dbReference type="InterPro" id="IPR013783">
    <property type="entry name" value="Ig-like_fold"/>
</dbReference>
<dbReference type="InterPro" id="IPR041362">
    <property type="entry name" value="TIG2_plexin"/>
</dbReference>
<keyword evidence="11" id="KW-0675">Receptor</keyword>
<comment type="caution">
    <text evidence="13">Lacks conserved residue(s) required for the propagation of feature annotation.</text>
</comment>
<dbReference type="InterPro" id="IPR046800">
    <property type="entry name" value="Plexin_RBD"/>
</dbReference>
<evidence type="ECO:0000256" key="2">
    <source>
        <dbReference type="ARBA" id="ARBA00010297"/>
    </source>
</evidence>
<evidence type="ECO:0000259" key="16">
    <source>
        <dbReference type="PROSITE" id="PS51004"/>
    </source>
</evidence>
<dbReference type="SMART" id="SM00423">
    <property type="entry name" value="PSI"/>
    <property type="match status" value="3"/>
</dbReference>
<dbReference type="InterPro" id="IPR002165">
    <property type="entry name" value="Plexin_repeat"/>
</dbReference>
<evidence type="ECO:0000256" key="9">
    <source>
        <dbReference type="ARBA" id="ARBA00023136"/>
    </source>
</evidence>
<dbReference type="InterPro" id="IPR008936">
    <property type="entry name" value="Rho_GTPase_activation_prot"/>
</dbReference>
<feature type="region of interest" description="Disordered" evidence="14">
    <location>
        <begin position="78"/>
        <end position="106"/>
    </location>
</feature>
<dbReference type="GO" id="GO:0005886">
    <property type="term" value="C:plasma membrane"/>
    <property type="evidence" value="ECO:0007669"/>
    <property type="project" value="UniProtKB-SubCell"/>
</dbReference>
<feature type="transmembrane region" description="Helical" evidence="15">
    <location>
        <begin position="228"/>
        <end position="246"/>
    </location>
</feature>
<name>A0ABD2J7P5_9BILA</name>
<feature type="compositionally biased region" description="Gly residues" evidence="14">
    <location>
        <begin position="2087"/>
        <end position="2098"/>
    </location>
</feature>
<dbReference type="Pfam" id="PF20170">
    <property type="entry name" value="Plexin_RBD"/>
    <property type="match status" value="1"/>
</dbReference>
<protein>
    <recommendedName>
        <fullName evidence="16">Sema domain-containing protein</fullName>
    </recommendedName>
</protein>
<dbReference type="SMART" id="SM00630">
    <property type="entry name" value="Sema"/>
    <property type="match status" value="1"/>
</dbReference>
<dbReference type="Pfam" id="PF08337">
    <property type="entry name" value="Plexin_cytopl"/>
    <property type="match status" value="1"/>
</dbReference>
<evidence type="ECO:0000256" key="6">
    <source>
        <dbReference type="ARBA" id="ARBA00022737"/>
    </source>
</evidence>
<evidence type="ECO:0000256" key="10">
    <source>
        <dbReference type="ARBA" id="ARBA00023157"/>
    </source>
</evidence>
<dbReference type="PANTHER" id="PTHR22625:SF70">
    <property type="entry name" value="PLEXIN A, ISOFORM A"/>
    <property type="match status" value="1"/>
</dbReference>
<evidence type="ECO:0000256" key="1">
    <source>
        <dbReference type="ARBA" id="ARBA00004251"/>
    </source>
</evidence>
<feature type="domain" description="Sema" evidence="16">
    <location>
        <begin position="390"/>
        <end position="889"/>
    </location>
</feature>
<gene>
    <name evidence="17" type="ORF">niasHT_037751</name>
</gene>
<accession>A0ABD2J7P5</accession>
<dbReference type="InterPro" id="IPR002909">
    <property type="entry name" value="IPT_dom"/>
</dbReference>
<feature type="transmembrane region" description="Helical" evidence="15">
    <location>
        <begin position="114"/>
        <end position="138"/>
    </location>
</feature>
<organism evidence="17 18">
    <name type="scientific">Heterodera trifolii</name>
    <dbReference type="NCBI Taxonomy" id="157864"/>
    <lineage>
        <taxon>Eukaryota</taxon>
        <taxon>Metazoa</taxon>
        <taxon>Ecdysozoa</taxon>
        <taxon>Nematoda</taxon>
        <taxon>Chromadorea</taxon>
        <taxon>Rhabditida</taxon>
        <taxon>Tylenchina</taxon>
        <taxon>Tylenchomorpha</taxon>
        <taxon>Tylenchoidea</taxon>
        <taxon>Heteroderidae</taxon>
        <taxon>Heteroderinae</taxon>
        <taxon>Heterodera</taxon>
    </lineage>
</organism>
<feature type="region of interest" description="Disordered" evidence="14">
    <location>
        <begin position="2062"/>
        <end position="2105"/>
    </location>
</feature>
<dbReference type="InterPro" id="IPR014756">
    <property type="entry name" value="Ig_E-set"/>
</dbReference>
<comment type="subcellular location">
    <subcellularLocation>
        <location evidence="1">Cell membrane</location>
        <topology evidence="1">Single-pass type I membrane protein</topology>
    </subcellularLocation>
</comment>
<evidence type="ECO:0000256" key="7">
    <source>
        <dbReference type="ARBA" id="ARBA00022902"/>
    </source>
</evidence>
<dbReference type="InterPro" id="IPR036352">
    <property type="entry name" value="Semap_dom_sf"/>
</dbReference>
<proteinExistence type="inferred from homology"/>
<evidence type="ECO:0000256" key="15">
    <source>
        <dbReference type="SAM" id="Phobius"/>
    </source>
</evidence>
<keyword evidence="5" id="KW-0732">Signal</keyword>
<evidence type="ECO:0000256" key="14">
    <source>
        <dbReference type="SAM" id="MobiDB-lite"/>
    </source>
</evidence>
<evidence type="ECO:0000256" key="12">
    <source>
        <dbReference type="ARBA" id="ARBA00023180"/>
    </source>
</evidence>
<dbReference type="Gene3D" id="1.10.506.10">
    <property type="entry name" value="GTPase Activation - p120gap, domain 1"/>
    <property type="match status" value="2"/>
</dbReference>
<dbReference type="Pfam" id="PF01833">
    <property type="entry name" value="TIG"/>
    <property type="match status" value="3"/>
</dbReference>
<dbReference type="Pfam" id="PF18020">
    <property type="entry name" value="TIG_2"/>
    <property type="match status" value="1"/>
</dbReference>
<dbReference type="InterPro" id="IPR015943">
    <property type="entry name" value="WD40/YVTN_repeat-like_dom_sf"/>
</dbReference>
<keyword evidence="18" id="KW-1185">Reference proteome</keyword>
<comment type="similarity">
    <text evidence="2">Belongs to the plexin family.</text>
</comment>
<keyword evidence="4 15" id="KW-0812">Transmembrane</keyword>
<dbReference type="Gene3D" id="2.130.10.10">
    <property type="entry name" value="YVTN repeat-like/Quinoprotein amine dehydrogenase"/>
    <property type="match status" value="2"/>
</dbReference>
<dbReference type="InterPro" id="IPR013548">
    <property type="entry name" value="Plexin_cytoplasmic_RasGAP_dom"/>
</dbReference>
<dbReference type="Gene3D" id="2.60.40.10">
    <property type="entry name" value="Immunoglobulins"/>
    <property type="match status" value="4"/>
</dbReference>
<dbReference type="GO" id="GO:0007399">
    <property type="term" value="P:nervous system development"/>
    <property type="evidence" value="ECO:0007669"/>
    <property type="project" value="UniProtKB-KW"/>
</dbReference>
<evidence type="ECO:0000256" key="5">
    <source>
        <dbReference type="ARBA" id="ARBA00022729"/>
    </source>
</evidence>
<evidence type="ECO:0000256" key="13">
    <source>
        <dbReference type="PROSITE-ProRule" id="PRU00352"/>
    </source>
</evidence>
<evidence type="ECO:0000256" key="4">
    <source>
        <dbReference type="ARBA" id="ARBA00022692"/>
    </source>
</evidence>
<keyword evidence="10" id="KW-1015">Disulfide bond</keyword>